<dbReference type="InterPro" id="IPR051414">
    <property type="entry name" value="Adenylate-forming_Reductase"/>
</dbReference>
<reference evidence="6 7" key="1">
    <citation type="journal article" date="2020" name="ISME J.">
        <title>Uncovering the hidden diversity of litter-decomposition mechanisms in mushroom-forming fungi.</title>
        <authorList>
            <person name="Floudas D."/>
            <person name="Bentzer J."/>
            <person name="Ahren D."/>
            <person name="Johansson T."/>
            <person name="Persson P."/>
            <person name="Tunlid A."/>
        </authorList>
    </citation>
    <scope>NUCLEOTIDE SEQUENCE [LARGE SCALE GENOMIC DNA]</scope>
    <source>
        <strain evidence="6 7">CBS 146.42</strain>
    </source>
</reference>
<dbReference type="GO" id="GO:0022857">
    <property type="term" value="F:transmembrane transporter activity"/>
    <property type="evidence" value="ECO:0007669"/>
    <property type="project" value="InterPro"/>
</dbReference>
<comment type="subcellular location">
    <subcellularLocation>
        <location evidence="1">Membrane</location>
        <topology evidence="1">Multi-pass membrane protein</topology>
    </subcellularLocation>
</comment>
<dbReference type="Pfam" id="PF00501">
    <property type="entry name" value="AMP-binding"/>
    <property type="match status" value="1"/>
</dbReference>
<dbReference type="InterPro" id="IPR042099">
    <property type="entry name" value="ANL_N_sf"/>
</dbReference>
<sequence length="1462" mass="160500">MSEKPTTRILDGSDSTIDIPQLEGAVAQSDIELGSSAKKEVQVPVPAAAVTFPEGGMRAWIVVMGAWLLQFTTFGLINAYGAFNDFYVRDYLDNKTSSEIGYSLSYPEIEAEKIESCSAGGLAAYRSLYFLGLRVLQAHCLTRDTLISGSLIFIFCSFMLSLTEPHQYYQVILSHGLGIGLGAGLVYLPSLGIVSHYFKKKTPVVLGIVSTGGSLGATLHPIMINRLIGSLGFHDAVRINAAMNAVLLVVANLVIKTRLPPRPPTKRLFKKIFFDLPYDAALLGGILMLIGLYFPIFFIQLNSVVHGVDSNLALYTVSIIQAASTFGRILPQMTLRFIPLPWLLVFCTGANAVLIFTFETVQNLAGTICFSLLYGFFSGAALSLIPPALAMFATDVTEVGSRIGFGLLLGALGALVGLPIDGALLSHREGTETTFVWWRPSVFSGSPEHPIFIFAEDSTGATRQICYPEAYAAIQRSHAIVARKHAQLVQESSKHNVVGMLVNIDSVTYTTFLVGIMHAGLTAFPISTRNSVVGIAHLIRTTNLRLLFVSPDTAMQRLALDACTLLKSEGIDVHILPAPQFEDLYNQDSSVTQLAPVRSSPDPEILILHSSGSTAQPKPIPFLSSNFVKWGLLPYYGEIDMGGMAIAAHSLPLFHAMGAIQTVWTVCSGTVMACFRPSSPPIIPTPDIFLREIVATRSQIVFCVPVFVEAWARSSENIPILRNLSALVYAGAPMTRSVGDQLVAAGVNLIPFYGSTEAGCLTVFCPKSTSKDHWSFFKTSPHVTLEMSLQDQNEDGEIVEPIVMSTDRFAPNVLNTTYQGRPAYATSDLLLRHPKNKDLYSVYGRVDDQLMLSTGEKTNPVPLETLFLQNKDIAVAIMFGRGRFQNGVLIQPVIPFDPADEEKMVAFRNLIWPTVEKVNAFAPAHSRIFKEMILVTNPRKPLEFTPKGTPRRQVCLKAYDAEINALYDAVKDSSQTDIPVPDTWTAESAVAFVNAAVRRVIRHPMAEDQDFFQQGCDSLQATWIRNSLLRAIRSSKNKANIHGIPLGFVYTHPTIQQLGDYFWMLLTGTANVDEEDRAAQLESRCLQMESLVTKHTSNIPAPTWTTTSESHTEEIVILTGSTGRFGCHILRQLIDRSDVFKIYALNRPSPSGQTMEERQREVFSHWGIDLLPTGLMKVIFLEYDPSRDRLGLTSDWYHTLQDTVTTIIHNGATSSVCYAGLLDLSLGSSVPNGPKFVFVSSISVFGNLDQEKQAPETSVPASLAAGFGYGESKWVAENICRRISEATGLTVSIARVGQLSGDTSNGRWNVKEWVPALIKLGKSIGSLPSRSETITWLPVDGAATAVLDLLTSSTKDSSPYAYVNLIHPYPVDWNELFKAAANHLKLDLVGYDDWLEQLRSHKGSFVNGTAEASDDLTDFFLRGKLGDGRFAKEHTLRLCPSLKEVKPLESADILRYLSFWNF</sequence>
<feature type="transmembrane region" description="Helical" evidence="4">
    <location>
        <begin position="145"/>
        <end position="162"/>
    </location>
</feature>
<evidence type="ECO:0000256" key="1">
    <source>
        <dbReference type="ARBA" id="ARBA00004141"/>
    </source>
</evidence>
<keyword evidence="7" id="KW-1185">Reference proteome</keyword>
<keyword evidence="2" id="KW-0596">Phosphopantetheine</keyword>
<proteinExistence type="predicted"/>
<dbReference type="SMART" id="SM00823">
    <property type="entry name" value="PKS_PP"/>
    <property type="match status" value="1"/>
</dbReference>
<dbReference type="GO" id="GO:0031177">
    <property type="term" value="F:phosphopantetheine binding"/>
    <property type="evidence" value="ECO:0007669"/>
    <property type="project" value="InterPro"/>
</dbReference>
<comment type="caution">
    <text evidence="6">The sequence shown here is derived from an EMBL/GenBank/DDBJ whole genome shotgun (WGS) entry which is preliminary data.</text>
</comment>
<gene>
    <name evidence="6" type="ORF">D9756_006519</name>
</gene>
<keyword evidence="4" id="KW-1133">Transmembrane helix</keyword>
<feature type="transmembrane region" description="Helical" evidence="4">
    <location>
        <begin position="168"/>
        <end position="192"/>
    </location>
</feature>
<dbReference type="InterPro" id="IPR020806">
    <property type="entry name" value="PKS_PP-bd"/>
</dbReference>
<dbReference type="InterPro" id="IPR013120">
    <property type="entry name" value="FAR_NAD-bd"/>
</dbReference>
<dbReference type="SUPFAM" id="SSF103473">
    <property type="entry name" value="MFS general substrate transporter"/>
    <property type="match status" value="1"/>
</dbReference>
<dbReference type="Pfam" id="PF23562">
    <property type="entry name" value="AMP-binding_C_3"/>
    <property type="match status" value="1"/>
</dbReference>
<dbReference type="EMBL" id="JAACJO010000006">
    <property type="protein sequence ID" value="KAF5357225.1"/>
    <property type="molecule type" value="Genomic_DNA"/>
</dbReference>
<dbReference type="InterPro" id="IPR036736">
    <property type="entry name" value="ACP-like_sf"/>
</dbReference>
<dbReference type="InterPro" id="IPR036259">
    <property type="entry name" value="MFS_trans_sf"/>
</dbReference>
<evidence type="ECO:0000313" key="6">
    <source>
        <dbReference type="EMBL" id="KAF5357225.1"/>
    </source>
</evidence>
<dbReference type="Pfam" id="PF07690">
    <property type="entry name" value="MFS_1"/>
    <property type="match status" value="1"/>
</dbReference>
<evidence type="ECO:0000313" key="7">
    <source>
        <dbReference type="Proteomes" id="UP000559027"/>
    </source>
</evidence>
<organism evidence="6 7">
    <name type="scientific">Leucocoprinus leucothites</name>
    <dbReference type="NCBI Taxonomy" id="201217"/>
    <lineage>
        <taxon>Eukaryota</taxon>
        <taxon>Fungi</taxon>
        <taxon>Dikarya</taxon>
        <taxon>Basidiomycota</taxon>
        <taxon>Agaricomycotina</taxon>
        <taxon>Agaricomycetes</taxon>
        <taxon>Agaricomycetidae</taxon>
        <taxon>Agaricales</taxon>
        <taxon>Agaricineae</taxon>
        <taxon>Agaricaceae</taxon>
        <taxon>Leucocoprinus</taxon>
    </lineage>
</organism>
<feature type="transmembrane region" description="Helical" evidence="4">
    <location>
        <begin position="312"/>
        <end position="330"/>
    </location>
</feature>
<accession>A0A8H5G2N0</accession>
<name>A0A8H5G2N0_9AGAR</name>
<dbReference type="Gene3D" id="1.10.1200.10">
    <property type="entry name" value="ACP-like"/>
    <property type="match status" value="1"/>
</dbReference>
<dbReference type="Gene3D" id="1.20.1250.20">
    <property type="entry name" value="MFS general substrate transporter like domains"/>
    <property type="match status" value="1"/>
</dbReference>
<evidence type="ECO:0000259" key="5">
    <source>
        <dbReference type="SMART" id="SM00823"/>
    </source>
</evidence>
<dbReference type="OrthoDB" id="429813at2759"/>
<feature type="transmembrane region" description="Helical" evidence="4">
    <location>
        <begin position="204"/>
        <end position="224"/>
    </location>
</feature>
<dbReference type="InterPro" id="IPR036291">
    <property type="entry name" value="NAD(P)-bd_dom_sf"/>
</dbReference>
<dbReference type="GO" id="GO:0016020">
    <property type="term" value="C:membrane"/>
    <property type="evidence" value="ECO:0007669"/>
    <property type="project" value="UniProtKB-SubCell"/>
</dbReference>
<feature type="transmembrane region" description="Helical" evidence="4">
    <location>
        <begin position="59"/>
        <end position="83"/>
    </location>
</feature>
<feature type="domain" description="Polyketide synthase-like phosphopantetheine-binding" evidence="5">
    <location>
        <begin position="990"/>
        <end position="1066"/>
    </location>
</feature>
<feature type="transmembrane region" description="Helical" evidence="4">
    <location>
        <begin position="405"/>
        <end position="425"/>
    </location>
</feature>
<dbReference type="InterPro" id="IPR011701">
    <property type="entry name" value="MFS"/>
</dbReference>
<keyword evidence="4" id="KW-0472">Membrane</keyword>
<keyword evidence="3" id="KW-0597">Phosphoprotein</keyword>
<evidence type="ECO:0000256" key="4">
    <source>
        <dbReference type="SAM" id="Phobius"/>
    </source>
</evidence>
<keyword evidence="4" id="KW-0812">Transmembrane</keyword>
<feature type="transmembrane region" description="Helical" evidence="4">
    <location>
        <begin position="337"/>
        <end position="358"/>
    </location>
</feature>
<dbReference type="Gene3D" id="3.40.50.720">
    <property type="entry name" value="NAD(P)-binding Rossmann-like Domain"/>
    <property type="match status" value="1"/>
</dbReference>
<dbReference type="Gene3D" id="3.40.50.12780">
    <property type="entry name" value="N-terminal domain of ligase-like"/>
    <property type="match status" value="1"/>
</dbReference>
<dbReference type="PANTHER" id="PTHR43439:SF2">
    <property type="entry name" value="ENZYME, PUTATIVE (JCVI)-RELATED"/>
    <property type="match status" value="1"/>
</dbReference>
<evidence type="ECO:0000256" key="2">
    <source>
        <dbReference type="ARBA" id="ARBA00022450"/>
    </source>
</evidence>
<dbReference type="SUPFAM" id="SSF56801">
    <property type="entry name" value="Acetyl-CoA synthetase-like"/>
    <property type="match status" value="1"/>
</dbReference>
<protein>
    <recommendedName>
        <fullName evidence="5">Polyketide synthase-like phosphopantetheine-binding domain-containing protein</fullName>
    </recommendedName>
</protein>
<dbReference type="Proteomes" id="UP000559027">
    <property type="component" value="Unassembled WGS sequence"/>
</dbReference>
<feature type="transmembrane region" description="Helical" evidence="4">
    <location>
        <begin position="276"/>
        <end position="300"/>
    </location>
</feature>
<feature type="transmembrane region" description="Helical" evidence="4">
    <location>
        <begin position="236"/>
        <end position="255"/>
    </location>
</feature>
<feature type="transmembrane region" description="Helical" evidence="4">
    <location>
        <begin position="364"/>
        <end position="393"/>
    </location>
</feature>
<dbReference type="Pfam" id="PF07993">
    <property type="entry name" value="NAD_binding_4"/>
    <property type="match status" value="1"/>
</dbReference>
<evidence type="ECO:0000256" key="3">
    <source>
        <dbReference type="ARBA" id="ARBA00022553"/>
    </source>
</evidence>
<dbReference type="SUPFAM" id="SSF51735">
    <property type="entry name" value="NAD(P)-binding Rossmann-fold domains"/>
    <property type="match status" value="1"/>
</dbReference>
<dbReference type="PANTHER" id="PTHR43439">
    <property type="entry name" value="PHENYLACETATE-COENZYME A LIGASE"/>
    <property type="match status" value="1"/>
</dbReference>
<dbReference type="InterPro" id="IPR000873">
    <property type="entry name" value="AMP-dep_synth/lig_dom"/>
</dbReference>